<evidence type="ECO:0000256" key="8">
    <source>
        <dbReference type="ARBA" id="ARBA00022857"/>
    </source>
</evidence>
<comment type="catalytic activity">
    <reaction evidence="15 17 18">
        <text>(6S)-NADHX + ADP = AMP + phosphate + NADH + H(+)</text>
        <dbReference type="Rhea" id="RHEA:32223"/>
        <dbReference type="ChEBI" id="CHEBI:15378"/>
        <dbReference type="ChEBI" id="CHEBI:43474"/>
        <dbReference type="ChEBI" id="CHEBI:57945"/>
        <dbReference type="ChEBI" id="CHEBI:64074"/>
        <dbReference type="ChEBI" id="CHEBI:456215"/>
        <dbReference type="ChEBI" id="CHEBI:456216"/>
        <dbReference type="EC" id="4.2.1.136"/>
    </reaction>
</comment>
<dbReference type="NCBIfam" id="TIGR00197">
    <property type="entry name" value="yjeF_nterm"/>
    <property type="match status" value="1"/>
</dbReference>
<evidence type="ECO:0000256" key="2">
    <source>
        <dbReference type="ARBA" id="ARBA00000909"/>
    </source>
</evidence>
<dbReference type="PROSITE" id="PS51383">
    <property type="entry name" value="YJEF_C_3"/>
    <property type="match status" value="1"/>
</dbReference>
<comment type="caution">
    <text evidence="21">The sequence shown here is derived from an EMBL/GenBank/DDBJ whole genome shotgun (WGS) entry which is preliminary data.</text>
</comment>
<dbReference type="InterPro" id="IPR029056">
    <property type="entry name" value="Ribokinase-like"/>
</dbReference>
<dbReference type="Gene3D" id="3.40.50.10260">
    <property type="entry name" value="YjeF N-terminal domain"/>
    <property type="match status" value="1"/>
</dbReference>
<evidence type="ECO:0000259" key="19">
    <source>
        <dbReference type="PROSITE" id="PS51383"/>
    </source>
</evidence>
<comment type="catalytic activity">
    <reaction evidence="16 17 18">
        <text>(6S)-NADPHX + ADP = AMP + phosphate + NADPH + H(+)</text>
        <dbReference type="Rhea" id="RHEA:32235"/>
        <dbReference type="ChEBI" id="CHEBI:15378"/>
        <dbReference type="ChEBI" id="CHEBI:43474"/>
        <dbReference type="ChEBI" id="CHEBI:57783"/>
        <dbReference type="ChEBI" id="CHEBI:64076"/>
        <dbReference type="ChEBI" id="CHEBI:456215"/>
        <dbReference type="ChEBI" id="CHEBI:456216"/>
        <dbReference type="EC" id="4.2.1.136"/>
    </reaction>
</comment>
<comment type="similarity">
    <text evidence="4 18">In the C-terminal section; belongs to the NnrD/CARKD family.</text>
</comment>
<evidence type="ECO:0000256" key="13">
    <source>
        <dbReference type="ARBA" id="ARBA00023268"/>
    </source>
</evidence>
<dbReference type="SUPFAM" id="SSF64153">
    <property type="entry name" value="YjeF N-terminal domain-like"/>
    <property type="match status" value="1"/>
</dbReference>
<keyword evidence="13" id="KW-0511">Multifunctional enzyme</keyword>
<keyword evidence="9 18" id="KW-0630">Potassium</keyword>
<keyword evidence="7 17" id="KW-0067">ATP-binding</keyword>
<dbReference type="InterPro" id="IPR004443">
    <property type="entry name" value="YjeF_N_dom"/>
</dbReference>
<dbReference type="PIRSF" id="PIRSF017184">
    <property type="entry name" value="Nnr"/>
    <property type="match status" value="1"/>
</dbReference>
<evidence type="ECO:0000256" key="11">
    <source>
        <dbReference type="ARBA" id="ARBA00023235"/>
    </source>
</evidence>
<dbReference type="Pfam" id="PF03853">
    <property type="entry name" value="YjeF_N"/>
    <property type="match status" value="1"/>
</dbReference>
<evidence type="ECO:0000256" key="17">
    <source>
        <dbReference type="HAMAP-Rule" id="MF_01965"/>
    </source>
</evidence>
<name>A0ABX2N280_9SPHN</name>
<keyword evidence="8 17" id="KW-0521">NADP</keyword>
<evidence type="ECO:0000256" key="14">
    <source>
        <dbReference type="ARBA" id="ARBA00025153"/>
    </source>
</evidence>
<comment type="function">
    <text evidence="14 18">Bifunctional enzyme that catalyzes the epimerization of the S- and R-forms of NAD(P)HX and the dehydration of the S-form of NAD(P)HX at the expense of ADP, which is converted to AMP. This allows the repair of both epimers of NAD(P)HX, a damaged form of NAD(P)H that is a result of enzymatic or heat-dependent hydration.</text>
</comment>
<dbReference type="PROSITE" id="PS51385">
    <property type="entry name" value="YJEF_N"/>
    <property type="match status" value="1"/>
</dbReference>
<comment type="catalytic activity">
    <reaction evidence="1 18">
        <text>(6R)-NADHX = (6S)-NADHX</text>
        <dbReference type="Rhea" id="RHEA:32215"/>
        <dbReference type="ChEBI" id="CHEBI:64074"/>
        <dbReference type="ChEBI" id="CHEBI:64075"/>
        <dbReference type="EC" id="5.1.99.6"/>
    </reaction>
</comment>
<organism evidence="21 22">
    <name type="scientific">Parasphingorhabdus flavimaris</name>
    <dbReference type="NCBI Taxonomy" id="266812"/>
    <lineage>
        <taxon>Bacteria</taxon>
        <taxon>Pseudomonadati</taxon>
        <taxon>Pseudomonadota</taxon>
        <taxon>Alphaproteobacteria</taxon>
        <taxon>Sphingomonadales</taxon>
        <taxon>Sphingomonadaceae</taxon>
        <taxon>Parasphingorhabdus</taxon>
    </lineage>
</organism>
<evidence type="ECO:0000256" key="15">
    <source>
        <dbReference type="ARBA" id="ARBA00048238"/>
    </source>
</evidence>
<evidence type="ECO:0000256" key="16">
    <source>
        <dbReference type="ARBA" id="ARBA00049209"/>
    </source>
</evidence>
<gene>
    <name evidence="17" type="primary">nnrD</name>
    <name evidence="21" type="ORF">HUO14_07845</name>
</gene>
<comment type="cofactor">
    <cofactor evidence="18">
        <name>K(+)</name>
        <dbReference type="ChEBI" id="CHEBI:29103"/>
    </cofactor>
    <text evidence="18">Binds 1 potassium ion per subunit.</text>
</comment>
<keyword evidence="11 18" id="KW-0413">Isomerase</keyword>
<evidence type="ECO:0000256" key="4">
    <source>
        <dbReference type="ARBA" id="ARBA00009524"/>
    </source>
</evidence>
<comment type="cofactor">
    <cofactor evidence="17">
        <name>Mg(2+)</name>
        <dbReference type="ChEBI" id="CHEBI:18420"/>
    </cofactor>
</comment>
<protein>
    <recommendedName>
        <fullName evidence="17">ADP-dependent (S)-NAD(P)H-hydrate dehydratase</fullName>
        <ecNumber evidence="17">4.2.1.136</ecNumber>
    </recommendedName>
    <alternativeName>
        <fullName evidence="17">ADP-dependent NAD(P)HX dehydratase</fullName>
    </alternativeName>
</protein>
<comment type="similarity">
    <text evidence="17">Belongs to the NnrD/CARKD family.</text>
</comment>
<keyword evidence="12 17" id="KW-0456">Lyase</keyword>
<feature type="binding site" evidence="17">
    <location>
        <position position="227"/>
    </location>
    <ligand>
        <name>(6S)-NADPHX</name>
        <dbReference type="ChEBI" id="CHEBI:64076"/>
    </ligand>
</feature>
<comment type="catalytic activity">
    <reaction evidence="2 18">
        <text>(6R)-NADPHX = (6S)-NADPHX</text>
        <dbReference type="Rhea" id="RHEA:32227"/>
        <dbReference type="ChEBI" id="CHEBI:64076"/>
        <dbReference type="ChEBI" id="CHEBI:64077"/>
        <dbReference type="EC" id="5.1.99.6"/>
    </reaction>
</comment>
<dbReference type="Pfam" id="PF01256">
    <property type="entry name" value="Carb_kinase"/>
    <property type="match status" value="1"/>
</dbReference>
<dbReference type="SUPFAM" id="SSF53613">
    <property type="entry name" value="Ribokinase-like"/>
    <property type="match status" value="1"/>
</dbReference>
<feature type="domain" description="YjeF C-terminal" evidence="19">
    <location>
        <begin position="194"/>
        <end position="454"/>
    </location>
</feature>
<evidence type="ECO:0000313" key="22">
    <source>
        <dbReference type="Proteomes" id="UP000652427"/>
    </source>
</evidence>
<dbReference type="NCBIfam" id="TIGR00196">
    <property type="entry name" value="yjeF_cterm"/>
    <property type="match status" value="1"/>
</dbReference>
<evidence type="ECO:0000256" key="9">
    <source>
        <dbReference type="ARBA" id="ARBA00022958"/>
    </source>
</evidence>
<evidence type="ECO:0000259" key="20">
    <source>
        <dbReference type="PROSITE" id="PS51385"/>
    </source>
</evidence>
<comment type="function">
    <text evidence="17">Catalyzes the dehydration of the S-form of NAD(P)HX at the expense of ADP, which is converted to AMP. Together with NAD(P)HX epimerase, which catalyzes the epimerization of the S- and R-forms, the enzyme allows the repair of both epimers of NAD(P)HX, a damaged form of NAD(P)H that is a result of enzymatic or heat-dependent hydration.</text>
</comment>
<dbReference type="InterPro" id="IPR030677">
    <property type="entry name" value="Nnr"/>
</dbReference>
<keyword evidence="10 17" id="KW-0520">NAD</keyword>
<feature type="domain" description="YjeF N-terminal" evidence="20">
    <location>
        <begin position="1"/>
        <end position="194"/>
    </location>
</feature>
<evidence type="ECO:0000256" key="18">
    <source>
        <dbReference type="PIRNR" id="PIRNR017184"/>
    </source>
</evidence>
<reference evidence="21 22" key="1">
    <citation type="submission" date="2020-06" db="EMBL/GenBank/DDBJ databases">
        <authorList>
            <person name="Kim S.-J."/>
            <person name="Park S.-J."/>
        </authorList>
    </citation>
    <scope>NUCLEOTIDE SEQUENCE [LARGE SCALE GENOMIC DNA]</scope>
    <source>
        <strain evidence="21 22">SW-151</strain>
    </source>
</reference>
<evidence type="ECO:0000256" key="10">
    <source>
        <dbReference type="ARBA" id="ARBA00023027"/>
    </source>
</evidence>
<feature type="binding site" evidence="17">
    <location>
        <begin position="370"/>
        <end position="374"/>
    </location>
    <ligand>
        <name>AMP</name>
        <dbReference type="ChEBI" id="CHEBI:456215"/>
    </ligand>
</feature>
<evidence type="ECO:0000256" key="1">
    <source>
        <dbReference type="ARBA" id="ARBA00000013"/>
    </source>
</evidence>
<feature type="binding site" evidence="17">
    <location>
        <position position="400"/>
    </location>
    <ligand>
        <name>(6S)-NADPHX</name>
        <dbReference type="ChEBI" id="CHEBI:64076"/>
    </ligand>
</feature>
<keyword evidence="22" id="KW-1185">Reference proteome</keyword>
<dbReference type="Gene3D" id="3.40.1190.20">
    <property type="match status" value="1"/>
</dbReference>
<dbReference type="InterPro" id="IPR036652">
    <property type="entry name" value="YjeF_N_dom_sf"/>
</dbReference>
<accession>A0ABX2N280</accession>
<dbReference type="EC" id="4.2.1.136" evidence="17"/>
<dbReference type="InterPro" id="IPR000631">
    <property type="entry name" value="CARKD"/>
</dbReference>
<sequence length="455" mass="47306">MQKAEQVLIDGGTSVDELMRRAGQGAAQMIWRISADQPTLVLCGPGNNGGDGYVIAQWLLEKGVDVCVAAPLEPKTDAARHAKSLWRGPTLSLAAAQTAAQFVDCLFGTGLTRAVGDDWFDHFMRLFTGARRRVAIDLPSGVESDHGTLLNEIQPFDITIALGAFKPSHFLEPARSMMGDLVGIDIGIEASSQLAILPKPRLSGPGPHDHKYSRGLVAVVAGAMPGAAQLAALAAQKSGAGYVKIFAPSGFPAPHSSIVVETVADVDELKQKLADDRISALVVGPGLGRDDHANALLDAALTTEAPLLIDADALMIAGSGFCELVAGRMAETVVTPHAGEFARLTSDSLADKIDDSRKLAAQSGCHILLKGSDSVIASPDGAASISALSCPWLSTAGTGDILAGIIASRLASGASGYRAACEGQWLHSRAARLAGPAFTPEMLIDQLPATLQECL</sequence>
<feature type="binding site" evidence="17">
    <location>
        <position position="286"/>
    </location>
    <ligand>
        <name>(6S)-NADPHX</name>
        <dbReference type="ChEBI" id="CHEBI:64076"/>
    </ligand>
</feature>
<dbReference type="CDD" id="cd01171">
    <property type="entry name" value="YXKO-related"/>
    <property type="match status" value="1"/>
</dbReference>
<keyword evidence="6 17" id="KW-0547">Nucleotide-binding</keyword>
<dbReference type="Proteomes" id="UP000652427">
    <property type="component" value="Unassembled WGS sequence"/>
</dbReference>
<evidence type="ECO:0000313" key="21">
    <source>
        <dbReference type="EMBL" id="NVD27811.1"/>
    </source>
</evidence>
<comment type="similarity">
    <text evidence="3 18">In the N-terminal section; belongs to the NnrE/AIBP family.</text>
</comment>
<dbReference type="EMBL" id="JABWMH010000002">
    <property type="protein sequence ID" value="NVD27811.1"/>
    <property type="molecule type" value="Genomic_DNA"/>
</dbReference>
<evidence type="ECO:0000256" key="6">
    <source>
        <dbReference type="ARBA" id="ARBA00022741"/>
    </source>
</evidence>
<feature type="binding site" evidence="17">
    <location>
        <position position="399"/>
    </location>
    <ligand>
        <name>AMP</name>
        <dbReference type="ChEBI" id="CHEBI:456215"/>
    </ligand>
</feature>
<proteinExistence type="inferred from homology"/>
<evidence type="ECO:0000256" key="5">
    <source>
        <dbReference type="ARBA" id="ARBA00022723"/>
    </source>
</evidence>
<evidence type="ECO:0000256" key="3">
    <source>
        <dbReference type="ARBA" id="ARBA00006001"/>
    </source>
</evidence>
<dbReference type="PANTHER" id="PTHR12592:SF0">
    <property type="entry name" value="ATP-DEPENDENT (S)-NAD(P)H-HYDRATE DEHYDRATASE"/>
    <property type="match status" value="1"/>
</dbReference>
<feature type="binding site" evidence="17">
    <location>
        <position position="337"/>
    </location>
    <ligand>
        <name>(6S)-NADPHX</name>
        <dbReference type="ChEBI" id="CHEBI:64076"/>
    </ligand>
</feature>
<evidence type="ECO:0000256" key="12">
    <source>
        <dbReference type="ARBA" id="ARBA00023239"/>
    </source>
</evidence>
<dbReference type="HAMAP" id="MF_01965">
    <property type="entry name" value="NADHX_dehydratase"/>
    <property type="match status" value="1"/>
</dbReference>
<dbReference type="PANTHER" id="PTHR12592">
    <property type="entry name" value="ATP-DEPENDENT (S)-NAD(P)H-HYDRATE DEHYDRATASE FAMILY MEMBER"/>
    <property type="match status" value="1"/>
</dbReference>
<comment type="subunit">
    <text evidence="17">Homotetramer.</text>
</comment>
<keyword evidence="5 18" id="KW-0479">Metal-binding</keyword>
<evidence type="ECO:0000256" key="7">
    <source>
        <dbReference type="ARBA" id="ARBA00022840"/>
    </source>
</evidence>